<dbReference type="EMBL" id="MHPU01000038">
    <property type="protein sequence ID" value="OGZ87804.1"/>
    <property type="molecule type" value="Genomic_DNA"/>
</dbReference>
<evidence type="ECO:0000256" key="5">
    <source>
        <dbReference type="ARBA" id="ARBA00023274"/>
    </source>
</evidence>
<keyword evidence="5 6" id="KW-0687">Ribonucleoprotein</keyword>
<dbReference type="AlphaFoldDB" id="A0A1G2JL13"/>
<evidence type="ECO:0000313" key="8">
    <source>
        <dbReference type="Proteomes" id="UP000178935"/>
    </source>
</evidence>
<dbReference type="CDD" id="cd00364">
    <property type="entry name" value="Ribosomal_uS17"/>
    <property type="match status" value="1"/>
</dbReference>
<dbReference type="InterPro" id="IPR000266">
    <property type="entry name" value="Ribosomal_uS17"/>
</dbReference>
<organism evidence="7 8">
    <name type="scientific">Candidatus Staskawiczbacteria bacterium RIFOXYD1_FULL_32_13</name>
    <dbReference type="NCBI Taxonomy" id="1802234"/>
    <lineage>
        <taxon>Bacteria</taxon>
        <taxon>Candidatus Staskawicziibacteriota</taxon>
    </lineage>
</organism>
<sequence>MAKKQLQGIIVSDKMQKTVVVEVESVKEHPKYKRRFKVHKRFKAHNENPEMKLGNKVIIEECPPISKDKTWKVISKV</sequence>
<gene>
    <name evidence="6" type="primary">rpsQ</name>
    <name evidence="7" type="ORF">A2561_04345</name>
</gene>
<keyword evidence="2 6" id="KW-0699">rRNA-binding</keyword>
<comment type="subunit">
    <text evidence="6">Part of the 30S ribosomal subunit.</text>
</comment>
<comment type="function">
    <text evidence="6">One of the primary rRNA binding proteins, it binds specifically to the 5'-end of 16S ribosomal RNA.</text>
</comment>
<dbReference type="GO" id="GO:0022627">
    <property type="term" value="C:cytosolic small ribosomal subunit"/>
    <property type="evidence" value="ECO:0007669"/>
    <property type="project" value="UniProtKB-UniRule"/>
</dbReference>
<dbReference type="PANTHER" id="PTHR10744">
    <property type="entry name" value="40S RIBOSOMAL PROTEIN S11 FAMILY MEMBER"/>
    <property type="match status" value="1"/>
</dbReference>
<dbReference type="PRINTS" id="PR00973">
    <property type="entry name" value="RIBOSOMALS17"/>
</dbReference>
<evidence type="ECO:0000256" key="4">
    <source>
        <dbReference type="ARBA" id="ARBA00022980"/>
    </source>
</evidence>
<keyword evidence="4 6" id="KW-0689">Ribosomal protein</keyword>
<protein>
    <recommendedName>
        <fullName evidence="6">Small ribosomal subunit protein uS17</fullName>
    </recommendedName>
</protein>
<dbReference type="GO" id="GO:0019843">
    <property type="term" value="F:rRNA binding"/>
    <property type="evidence" value="ECO:0007669"/>
    <property type="project" value="UniProtKB-UniRule"/>
</dbReference>
<dbReference type="InterPro" id="IPR012340">
    <property type="entry name" value="NA-bd_OB-fold"/>
</dbReference>
<name>A0A1G2JL13_9BACT</name>
<evidence type="ECO:0000256" key="3">
    <source>
        <dbReference type="ARBA" id="ARBA00022884"/>
    </source>
</evidence>
<comment type="caution">
    <text evidence="7">The sequence shown here is derived from an EMBL/GenBank/DDBJ whole genome shotgun (WGS) entry which is preliminary data.</text>
</comment>
<dbReference type="InterPro" id="IPR019984">
    <property type="entry name" value="Ribosomal_uS17_bact/chlr"/>
</dbReference>
<dbReference type="GO" id="GO:0006412">
    <property type="term" value="P:translation"/>
    <property type="evidence" value="ECO:0007669"/>
    <property type="project" value="UniProtKB-UniRule"/>
</dbReference>
<proteinExistence type="inferred from homology"/>
<evidence type="ECO:0000256" key="2">
    <source>
        <dbReference type="ARBA" id="ARBA00022730"/>
    </source>
</evidence>
<dbReference type="PANTHER" id="PTHR10744:SF1">
    <property type="entry name" value="SMALL RIBOSOMAL SUBUNIT PROTEIN US17M"/>
    <property type="match status" value="1"/>
</dbReference>
<dbReference type="Proteomes" id="UP000178935">
    <property type="component" value="Unassembled WGS sequence"/>
</dbReference>
<dbReference type="HAMAP" id="MF_01345_B">
    <property type="entry name" value="Ribosomal_uS17_B"/>
    <property type="match status" value="1"/>
</dbReference>
<dbReference type="Pfam" id="PF00366">
    <property type="entry name" value="Ribosomal_S17"/>
    <property type="match status" value="1"/>
</dbReference>
<dbReference type="NCBIfam" id="TIGR03635">
    <property type="entry name" value="uS17_bact"/>
    <property type="match status" value="1"/>
</dbReference>
<dbReference type="NCBIfam" id="NF004123">
    <property type="entry name" value="PRK05610.1"/>
    <property type="match status" value="1"/>
</dbReference>
<evidence type="ECO:0000313" key="7">
    <source>
        <dbReference type="EMBL" id="OGZ87804.1"/>
    </source>
</evidence>
<dbReference type="Gene3D" id="2.40.50.140">
    <property type="entry name" value="Nucleic acid-binding proteins"/>
    <property type="match status" value="1"/>
</dbReference>
<comment type="similarity">
    <text evidence="1 6">Belongs to the universal ribosomal protein uS17 family.</text>
</comment>
<dbReference type="GO" id="GO:0003735">
    <property type="term" value="F:structural constituent of ribosome"/>
    <property type="evidence" value="ECO:0007669"/>
    <property type="project" value="UniProtKB-UniRule"/>
</dbReference>
<evidence type="ECO:0000256" key="1">
    <source>
        <dbReference type="ARBA" id="ARBA00010254"/>
    </source>
</evidence>
<dbReference type="SUPFAM" id="SSF50249">
    <property type="entry name" value="Nucleic acid-binding proteins"/>
    <property type="match status" value="1"/>
</dbReference>
<accession>A0A1G2JL13</accession>
<evidence type="ECO:0000256" key="6">
    <source>
        <dbReference type="HAMAP-Rule" id="MF_01345"/>
    </source>
</evidence>
<reference evidence="7 8" key="1">
    <citation type="journal article" date="2016" name="Nat. Commun.">
        <title>Thousands of microbial genomes shed light on interconnected biogeochemical processes in an aquifer system.</title>
        <authorList>
            <person name="Anantharaman K."/>
            <person name="Brown C.T."/>
            <person name="Hug L.A."/>
            <person name="Sharon I."/>
            <person name="Castelle C.J."/>
            <person name="Probst A.J."/>
            <person name="Thomas B.C."/>
            <person name="Singh A."/>
            <person name="Wilkins M.J."/>
            <person name="Karaoz U."/>
            <person name="Brodie E.L."/>
            <person name="Williams K.H."/>
            <person name="Hubbard S.S."/>
            <person name="Banfield J.F."/>
        </authorList>
    </citation>
    <scope>NUCLEOTIDE SEQUENCE [LARGE SCALE GENOMIC DNA]</scope>
</reference>
<keyword evidence="3 6" id="KW-0694">RNA-binding</keyword>